<dbReference type="Pfam" id="PF01522">
    <property type="entry name" value="Polysacc_deac_1"/>
    <property type="match status" value="1"/>
</dbReference>
<dbReference type="InterPro" id="IPR011330">
    <property type="entry name" value="Glyco_hydro/deAcase_b/a-brl"/>
</dbReference>
<evidence type="ECO:0000313" key="4">
    <source>
        <dbReference type="EMBL" id="MFC4029823.1"/>
    </source>
</evidence>
<dbReference type="SUPFAM" id="SSF88713">
    <property type="entry name" value="Glycoside hydrolase/deacetylase"/>
    <property type="match status" value="1"/>
</dbReference>
<feature type="transmembrane region" description="Helical" evidence="2">
    <location>
        <begin position="5"/>
        <end position="23"/>
    </location>
</feature>
<dbReference type="PROSITE" id="PS50889">
    <property type="entry name" value="S4"/>
    <property type="match status" value="1"/>
</dbReference>
<keyword evidence="2" id="KW-0472">Membrane</keyword>
<dbReference type="EMBL" id="JBHSAS010000034">
    <property type="protein sequence ID" value="MFC4029823.1"/>
    <property type="molecule type" value="Genomic_DNA"/>
</dbReference>
<feature type="transmembrane region" description="Helical" evidence="2">
    <location>
        <begin position="29"/>
        <end position="49"/>
    </location>
</feature>
<sequence length="256" mass="29402">MKFRILNFFIWIVLIAVAMYCGVNGLPLWPIAIISLLYPIFLITISTNIRWNVFVKGFHDQKNHPRKEVCLSFDDGPTEVTPMILDLLEKYDAKACFFCIGEQMEKHPEIVKDIIERGHVIGNHTYSHTRKMGFLSSKSLAREIDACNIIANDITGFNLNLFRPPFGIINPKTKSALEKTGHLVIGWNLRTYDAILNDESKIVTRVKRKLKPGDVILLHDNKEQTIIILEQLLLHLKSNGYRAIRPDQLFKINAYT</sequence>
<dbReference type="InterPro" id="IPR002509">
    <property type="entry name" value="NODB_dom"/>
</dbReference>
<gene>
    <name evidence="4" type="ORF">ACFOS1_20565</name>
</gene>
<keyword evidence="2" id="KW-0812">Transmembrane</keyword>
<dbReference type="PANTHER" id="PTHR10587">
    <property type="entry name" value="GLYCOSYL TRANSFERASE-RELATED"/>
    <property type="match status" value="1"/>
</dbReference>
<proteinExistence type="predicted"/>
<keyword evidence="5" id="KW-1185">Reference proteome</keyword>
<accession>A0ABV8HCP2</accession>
<keyword evidence="1" id="KW-0694">RNA-binding</keyword>
<feature type="domain" description="NodB homology" evidence="3">
    <location>
        <begin position="67"/>
        <end position="244"/>
    </location>
</feature>
<evidence type="ECO:0000256" key="1">
    <source>
        <dbReference type="PROSITE-ProRule" id="PRU00182"/>
    </source>
</evidence>
<comment type="caution">
    <text evidence="4">The sequence shown here is derived from an EMBL/GenBank/DDBJ whole genome shotgun (WGS) entry which is preliminary data.</text>
</comment>
<organism evidence="4 5">
    <name type="scientific">Zunongwangia endophytica</name>
    <dbReference type="NCBI Taxonomy" id="1808945"/>
    <lineage>
        <taxon>Bacteria</taxon>
        <taxon>Pseudomonadati</taxon>
        <taxon>Bacteroidota</taxon>
        <taxon>Flavobacteriia</taxon>
        <taxon>Flavobacteriales</taxon>
        <taxon>Flavobacteriaceae</taxon>
        <taxon>Zunongwangia</taxon>
    </lineage>
</organism>
<dbReference type="Gene3D" id="3.20.20.370">
    <property type="entry name" value="Glycoside hydrolase/deacetylase"/>
    <property type="match status" value="1"/>
</dbReference>
<dbReference type="PROSITE" id="PS51677">
    <property type="entry name" value="NODB"/>
    <property type="match status" value="1"/>
</dbReference>
<keyword evidence="4" id="KW-0378">Hydrolase</keyword>
<name>A0ABV8HCP2_9FLAO</name>
<dbReference type="EC" id="3.-.-.-" evidence="4"/>
<keyword evidence="2" id="KW-1133">Transmembrane helix</keyword>
<dbReference type="Proteomes" id="UP001595793">
    <property type="component" value="Unassembled WGS sequence"/>
</dbReference>
<dbReference type="CDD" id="cd10917">
    <property type="entry name" value="CE4_NodB_like_6s_7s"/>
    <property type="match status" value="1"/>
</dbReference>
<protein>
    <submittedName>
        <fullName evidence="4">Polysaccharide deacetylase family protein</fullName>
        <ecNumber evidence="4">3.-.-.-</ecNumber>
    </submittedName>
</protein>
<evidence type="ECO:0000259" key="3">
    <source>
        <dbReference type="PROSITE" id="PS51677"/>
    </source>
</evidence>
<dbReference type="RefSeq" id="WP_290231805.1">
    <property type="nucleotide sequence ID" value="NZ_JAUFPZ010000002.1"/>
</dbReference>
<evidence type="ECO:0000256" key="2">
    <source>
        <dbReference type="SAM" id="Phobius"/>
    </source>
</evidence>
<evidence type="ECO:0000313" key="5">
    <source>
        <dbReference type="Proteomes" id="UP001595793"/>
    </source>
</evidence>
<dbReference type="GO" id="GO:0016787">
    <property type="term" value="F:hydrolase activity"/>
    <property type="evidence" value="ECO:0007669"/>
    <property type="project" value="UniProtKB-KW"/>
</dbReference>
<dbReference type="InterPro" id="IPR050248">
    <property type="entry name" value="Polysacc_deacetylase_ArnD"/>
</dbReference>
<reference evidence="5" key="1">
    <citation type="journal article" date="2019" name="Int. J. Syst. Evol. Microbiol.">
        <title>The Global Catalogue of Microorganisms (GCM) 10K type strain sequencing project: providing services to taxonomists for standard genome sequencing and annotation.</title>
        <authorList>
            <consortium name="The Broad Institute Genomics Platform"/>
            <consortium name="The Broad Institute Genome Sequencing Center for Infectious Disease"/>
            <person name="Wu L."/>
            <person name="Ma J."/>
        </authorList>
    </citation>
    <scope>NUCLEOTIDE SEQUENCE [LARGE SCALE GENOMIC DNA]</scope>
    <source>
        <strain evidence="5">CECT 9128</strain>
    </source>
</reference>